<accession>A0A8T8K4S1</accession>
<organism evidence="3 4">
    <name type="scientific">Methanobacterium alkalithermotolerans</name>
    <dbReference type="NCBI Taxonomy" id="2731220"/>
    <lineage>
        <taxon>Archaea</taxon>
        <taxon>Methanobacteriati</taxon>
        <taxon>Methanobacteriota</taxon>
        <taxon>Methanomada group</taxon>
        <taxon>Methanobacteria</taxon>
        <taxon>Methanobacteriales</taxon>
        <taxon>Methanobacteriaceae</taxon>
        <taxon>Methanobacterium</taxon>
    </lineage>
</organism>
<dbReference type="Pfam" id="PF01497">
    <property type="entry name" value="Peripla_BP_2"/>
    <property type="match status" value="1"/>
</dbReference>
<dbReference type="InterPro" id="IPR002491">
    <property type="entry name" value="ABC_transptr_periplasmic_BD"/>
</dbReference>
<feature type="transmembrane region" description="Helical" evidence="1">
    <location>
        <begin position="7"/>
        <end position="25"/>
    </location>
</feature>
<keyword evidence="4" id="KW-1185">Reference proteome</keyword>
<keyword evidence="1" id="KW-0812">Transmembrane</keyword>
<dbReference type="AlphaFoldDB" id="A0A8T8K4S1"/>
<evidence type="ECO:0000256" key="1">
    <source>
        <dbReference type="SAM" id="Phobius"/>
    </source>
</evidence>
<keyword evidence="1" id="KW-0472">Membrane</keyword>
<proteinExistence type="predicted"/>
<dbReference type="KEGG" id="meme:HYG87_07130"/>
<feature type="domain" description="Fe/B12 periplasmic-binding" evidence="2">
    <location>
        <begin position="54"/>
        <end position="317"/>
    </location>
</feature>
<dbReference type="PANTHER" id="PTHR30535:SF34">
    <property type="entry name" value="MOLYBDATE-BINDING PROTEIN MOLA"/>
    <property type="match status" value="1"/>
</dbReference>
<dbReference type="PANTHER" id="PTHR30535">
    <property type="entry name" value="VITAMIN B12-BINDING PROTEIN"/>
    <property type="match status" value="1"/>
</dbReference>
<dbReference type="InterPro" id="IPR050902">
    <property type="entry name" value="ABC_Transporter_SBP"/>
</dbReference>
<evidence type="ECO:0000313" key="4">
    <source>
        <dbReference type="Proteomes" id="UP000681041"/>
    </source>
</evidence>
<evidence type="ECO:0000313" key="3">
    <source>
        <dbReference type="EMBL" id="QUH23548.1"/>
    </source>
</evidence>
<dbReference type="RefSeq" id="WP_211532505.1">
    <property type="nucleotide sequence ID" value="NZ_CP058560.1"/>
</dbReference>
<dbReference type="EMBL" id="CP058560">
    <property type="protein sequence ID" value="QUH23548.1"/>
    <property type="molecule type" value="Genomic_DNA"/>
</dbReference>
<gene>
    <name evidence="3" type="ORF">HYG87_07130</name>
</gene>
<sequence>MVTKKIIMASLIIFLMSVGFIGSFLTQDPQGYGESNHITDMLDRKVPVPSNISKVYSLSSSTTVQLYMLAPDKMVGWDTGRGEKENQYMTPEYQNLPVLGGGKKDANYESIISAHPDIILVGHGGTVEIVEEIQHKFGQIPVLDVEGDNNLTSIIPSIEFMGDILQEPEKARKLINFHDKVLSQVNGTIASIPEAERKKVYYGKDPDGLKTYAPGAQHANLITMCGGKNVVEAPITKGGVGVSMELILKWNPEVIITSDSQFYESIYSHPQWKNIDAVKNREVYLVPQSPFNWFEGPPGANTIIGIPWTAKVIYPDQFKDLDIKSLTKEFYAEFYHYNLTDVEVTEILRQSGLKDF</sequence>
<dbReference type="GeneID" id="64820525"/>
<name>A0A8T8K4S1_9EURY</name>
<dbReference type="SUPFAM" id="SSF53807">
    <property type="entry name" value="Helical backbone' metal receptor"/>
    <property type="match status" value="1"/>
</dbReference>
<dbReference type="Gene3D" id="1.20.58.2180">
    <property type="match status" value="1"/>
</dbReference>
<dbReference type="OrthoDB" id="24039at2157"/>
<dbReference type="Gene3D" id="3.40.50.1980">
    <property type="entry name" value="Nitrogenase molybdenum iron protein domain"/>
    <property type="match status" value="2"/>
</dbReference>
<dbReference type="PROSITE" id="PS50983">
    <property type="entry name" value="FE_B12_PBP"/>
    <property type="match status" value="1"/>
</dbReference>
<protein>
    <submittedName>
        <fullName evidence="3">ABC transporter substrate-binding protein</fullName>
    </submittedName>
</protein>
<evidence type="ECO:0000259" key="2">
    <source>
        <dbReference type="PROSITE" id="PS50983"/>
    </source>
</evidence>
<reference evidence="3" key="1">
    <citation type="submission" date="2020-07" db="EMBL/GenBank/DDBJ databases">
        <title>Methanobacterium. sp. MethCan genome.</title>
        <authorList>
            <person name="Postec A."/>
            <person name="Quemeneur M."/>
        </authorList>
    </citation>
    <scope>NUCLEOTIDE SEQUENCE</scope>
    <source>
        <strain evidence="3">MethCAN</strain>
    </source>
</reference>
<dbReference type="Proteomes" id="UP000681041">
    <property type="component" value="Chromosome"/>
</dbReference>
<keyword evidence="1" id="KW-1133">Transmembrane helix</keyword>